<sequence length="517" mass="58372">MSQSSEKSERIAKNTLLLYLRMLFLMLVTLYTSRIILNVLGVEDYGIYNVVGGVVAMFSVISGSLSAAISRFITYELGKGDKRRLVKIFSTSVNIQFGLSLIIVLLAETIGLWFLNYKMNIPDERMTAANWVLQFSILTFIVNLISVPYNACIIAHERMSAFAYISILEAISKLGIAFFIKISPIDRLIFYSLLICFVSILIRFTYSWYCKKNFSECHYHMILNKSLLKEMSSFASWNFIGSAAGILRTQGINVVLNLFFTTAVNAARGISVQVNTAVTSFVNNFMTALNPQITKSYACGDFIYMNKLIYQGSRLSFYLLLFLSLPIIIETETILTLWLNIVPKHTIIFVQLILIFAMCEAISGPLITAMLATGDIKKYQIIVGGTNLLNLPISYFLFRFYDFTDFPEIALVVAIILSVICLFQRLWLLKKMINLDYISFLTQVILNVALVALVSFCIPFFVHLLLPNTTLLSVGNIINSFICSAISILYVGCKKKERQFVFTKIKGILSIIKKHGK</sequence>
<evidence type="ECO:0000256" key="6">
    <source>
        <dbReference type="SAM" id="Phobius"/>
    </source>
</evidence>
<keyword evidence="4 6" id="KW-1133">Transmembrane helix</keyword>
<reference evidence="7" key="1">
    <citation type="submission" date="2020-08" db="EMBL/GenBank/DDBJ databases">
        <authorList>
            <person name="Cejkova D."/>
            <person name="Kubasova T."/>
            <person name="Jahodarova E."/>
            <person name="Rychlik I."/>
        </authorList>
    </citation>
    <scope>NUCLEOTIDE SEQUENCE</scope>
    <source>
        <strain evidence="7">An824</strain>
    </source>
</reference>
<evidence type="ECO:0000256" key="3">
    <source>
        <dbReference type="ARBA" id="ARBA00022692"/>
    </source>
</evidence>
<organism evidence="7 8">
    <name type="scientific">Marseilla massiliensis</name>
    <dbReference type="NCBI Taxonomy" id="1841864"/>
    <lineage>
        <taxon>Bacteria</taxon>
        <taxon>Pseudomonadati</taxon>
        <taxon>Bacteroidota</taxon>
        <taxon>Bacteroidia</taxon>
        <taxon>Bacteroidales</taxon>
        <taxon>Prevotellaceae</taxon>
        <taxon>Marseilla</taxon>
    </lineage>
</organism>
<dbReference type="Proteomes" id="UP000706891">
    <property type="component" value="Unassembled WGS sequence"/>
</dbReference>
<dbReference type="RefSeq" id="WP_205105880.1">
    <property type="nucleotide sequence ID" value="NZ_JACJJG010000131.1"/>
</dbReference>
<reference evidence="7" key="2">
    <citation type="journal article" date="2021" name="Sci. Rep.">
        <title>The distribution of antibiotic resistance genes in chicken gut microbiota commensals.</title>
        <authorList>
            <person name="Juricova H."/>
            <person name="Matiasovicova J."/>
            <person name="Kubasova T."/>
            <person name="Cejkova D."/>
            <person name="Rychlik I."/>
        </authorList>
    </citation>
    <scope>NUCLEOTIDE SEQUENCE</scope>
    <source>
        <strain evidence="7">An824</strain>
    </source>
</reference>
<dbReference type="PANTHER" id="PTHR30250:SF26">
    <property type="entry name" value="PSMA PROTEIN"/>
    <property type="match status" value="1"/>
</dbReference>
<evidence type="ECO:0000313" key="8">
    <source>
        <dbReference type="Proteomes" id="UP000706891"/>
    </source>
</evidence>
<feature type="transmembrane region" description="Helical" evidence="6">
    <location>
        <begin position="161"/>
        <end position="182"/>
    </location>
</feature>
<proteinExistence type="predicted"/>
<comment type="caution">
    <text evidence="7">The sequence shown here is derived from an EMBL/GenBank/DDBJ whole genome shotgun (WGS) entry which is preliminary data.</text>
</comment>
<dbReference type="AlphaFoldDB" id="A0A938WWP6"/>
<evidence type="ECO:0000256" key="5">
    <source>
        <dbReference type="ARBA" id="ARBA00023136"/>
    </source>
</evidence>
<keyword evidence="5 6" id="KW-0472">Membrane</keyword>
<accession>A0A938WWP6</accession>
<keyword evidence="2" id="KW-1003">Cell membrane</keyword>
<feature type="transmembrane region" description="Helical" evidence="6">
    <location>
        <begin position="188"/>
        <end position="206"/>
    </location>
</feature>
<feature type="transmembrane region" description="Helical" evidence="6">
    <location>
        <begin position="47"/>
        <end position="74"/>
    </location>
</feature>
<dbReference type="InterPro" id="IPR050833">
    <property type="entry name" value="Poly_Biosynth_Transport"/>
</dbReference>
<comment type="subcellular location">
    <subcellularLocation>
        <location evidence="1">Cell membrane</location>
        <topology evidence="1">Multi-pass membrane protein</topology>
    </subcellularLocation>
</comment>
<feature type="transmembrane region" description="Helical" evidence="6">
    <location>
        <begin position="347"/>
        <end position="372"/>
    </location>
</feature>
<feature type="transmembrane region" description="Helical" evidence="6">
    <location>
        <begin position="128"/>
        <end position="149"/>
    </location>
</feature>
<dbReference type="InterPro" id="IPR002797">
    <property type="entry name" value="Polysacc_synth"/>
</dbReference>
<gene>
    <name evidence="7" type="ORF">H6A34_13105</name>
</gene>
<protein>
    <submittedName>
        <fullName evidence="7">Oligosaccharide flippase family protein</fullName>
    </submittedName>
</protein>
<evidence type="ECO:0000256" key="2">
    <source>
        <dbReference type="ARBA" id="ARBA00022475"/>
    </source>
</evidence>
<dbReference type="PANTHER" id="PTHR30250">
    <property type="entry name" value="PST FAMILY PREDICTED COLANIC ACID TRANSPORTER"/>
    <property type="match status" value="1"/>
</dbReference>
<dbReference type="GO" id="GO:0005886">
    <property type="term" value="C:plasma membrane"/>
    <property type="evidence" value="ECO:0007669"/>
    <property type="project" value="UniProtKB-SubCell"/>
</dbReference>
<name>A0A938WWP6_9BACT</name>
<feature type="transmembrane region" description="Helical" evidence="6">
    <location>
        <begin position="409"/>
        <end position="428"/>
    </location>
</feature>
<evidence type="ECO:0000256" key="1">
    <source>
        <dbReference type="ARBA" id="ARBA00004651"/>
    </source>
</evidence>
<evidence type="ECO:0000313" key="7">
    <source>
        <dbReference type="EMBL" id="MBM6674805.1"/>
    </source>
</evidence>
<feature type="transmembrane region" description="Helical" evidence="6">
    <location>
        <begin position="471"/>
        <end position="491"/>
    </location>
</feature>
<dbReference type="Pfam" id="PF01943">
    <property type="entry name" value="Polysacc_synt"/>
    <property type="match status" value="1"/>
</dbReference>
<feature type="transmembrane region" description="Helical" evidence="6">
    <location>
        <begin position="315"/>
        <end position="341"/>
    </location>
</feature>
<dbReference type="EMBL" id="JACJJG010000131">
    <property type="protein sequence ID" value="MBM6674805.1"/>
    <property type="molecule type" value="Genomic_DNA"/>
</dbReference>
<evidence type="ECO:0000256" key="4">
    <source>
        <dbReference type="ARBA" id="ARBA00022989"/>
    </source>
</evidence>
<feature type="transmembrane region" description="Helical" evidence="6">
    <location>
        <begin position="20"/>
        <end position="41"/>
    </location>
</feature>
<feature type="transmembrane region" description="Helical" evidence="6">
    <location>
        <begin position="440"/>
        <end position="465"/>
    </location>
</feature>
<keyword evidence="8" id="KW-1185">Reference proteome</keyword>
<keyword evidence="3 6" id="KW-0812">Transmembrane</keyword>
<feature type="transmembrane region" description="Helical" evidence="6">
    <location>
        <begin position="95"/>
        <end position="116"/>
    </location>
</feature>
<feature type="transmembrane region" description="Helical" evidence="6">
    <location>
        <begin position="379"/>
        <end position="397"/>
    </location>
</feature>